<evidence type="ECO:0000313" key="6">
    <source>
        <dbReference type="Proteomes" id="UP000011543"/>
    </source>
</evidence>
<dbReference type="PaxDb" id="547559-Nmag_3280"/>
<evidence type="ECO:0000256" key="2">
    <source>
        <dbReference type="SAM" id="Phobius"/>
    </source>
</evidence>
<reference evidence="3 5" key="2">
    <citation type="journal article" date="2012" name="BMC Genomics">
        <title>A comparative genomics perspective on the genetic content of the alkaliphilic haloarchaeon Natrialba magadii ATCC 43099T.</title>
        <authorList>
            <person name="Siddaramappa S."/>
            <person name="Challacombe J.F."/>
            <person name="Decastro R.E."/>
            <person name="Pfeiffer F."/>
            <person name="Sastre D.E."/>
            <person name="Gimenez M.I."/>
            <person name="Paggi R.A."/>
            <person name="Detter J.C."/>
            <person name="Davenport K.W."/>
            <person name="Goodwin L.A."/>
            <person name="Kyrpides N."/>
            <person name="Tapia R."/>
            <person name="Pitluck S."/>
            <person name="Lucas S."/>
            <person name="Woyke T."/>
            <person name="Maupin-Furlow J.A."/>
        </authorList>
    </citation>
    <scope>NUCLEOTIDE SEQUENCE [LARGE SCALE GENOMIC DNA]</scope>
    <source>
        <strain evidence="3">ATCC 43099</strain>
        <strain evidence="5">ATCC 43099 / DSM 3394 / CCM 3739 / CIP 104546 / IAM 13178 / JCM 8861 / NBRC 102185 / NCIMB 2190 / MS3</strain>
    </source>
</reference>
<dbReference type="Proteomes" id="UP000011543">
    <property type="component" value="Unassembled WGS sequence"/>
</dbReference>
<dbReference type="RefSeq" id="WP_004215952.1">
    <property type="nucleotide sequence ID" value="NC_013922.1"/>
</dbReference>
<dbReference type="OrthoDB" id="186576at2157"/>
<keyword evidence="5" id="KW-1185">Reference proteome</keyword>
<evidence type="ECO:0000313" key="5">
    <source>
        <dbReference type="Proteomes" id="UP000001879"/>
    </source>
</evidence>
<dbReference type="AlphaFoldDB" id="D3SSI5"/>
<dbReference type="PATRIC" id="fig|547559.17.peg.2737"/>
<dbReference type="EMBL" id="AOHS01000043">
    <property type="protein sequence ID" value="ELY28243.1"/>
    <property type="molecule type" value="Genomic_DNA"/>
</dbReference>
<dbReference type="GeneID" id="8826144"/>
<reference evidence="4 6" key="3">
    <citation type="journal article" date="2014" name="PLoS Genet.">
        <title>Phylogenetically driven sequencing of extremely halophilic archaea reveals strategies for static and dynamic osmo-response.</title>
        <authorList>
            <person name="Becker E.A."/>
            <person name="Seitzer P.M."/>
            <person name="Tritt A."/>
            <person name="Larsen D."/>
            <person name="Krusor M."/>
            <person name="Yao A.I."/>
            <person name="Wu D."/>
            <person name="Madern D."/>
            <person name="Eisen J.A."/>
            <person name="Darling A.E."/>
            <person name="Facciotti M.T."/>
        </authorList>
    </citation>
    <scope>NUCLEOTIDE SEQUENCE [LARGE SCALE GENOMIC DNA]</scope>
    <source>
        <strain evidence="6">ATCC 43099 / DSM 3394 / CCM 3739 / CIP 104546 / IAM 13178 / JCM 8861 / NBRC 102185 / NCIMB 2190 / MS3</strain>
        <strain evidence="4">MS-3</strain>
    </source>
</reference>
<dbReference type="EMBL" id="CP001932">
    <property type="protein sequence ID" value="ADD06830.1"/>
    <property type="molecule type" value="Genomic_DNA"/>
</dbReference>
<organism evidence="3 5">
    <name type="scientific">Natrialba magadii (strain ATCC 43099 / DSM 3394 / CCM 3739 / CIP 104546 / IAM 13178 / JCM 8861 / NBRC 102185 / NCIMB 2190 / MS3)</name>
    <name type="common">Natronobacterium magadii</name>
    <dbReference type="NCBI Taxonomy" id="547559"/>
    <lineage>
        <taxon>Archaea</taxon>
        <taxon>Methanobacteriati</taxon>
        <taxon>Methanobacteriota</taxon>
        <taxon>Stenosarchaea group</taxon>
        <taxon>Halobacteria</taxon>
        <taxon>Halobacteriales</taxon>
        <taxon>Natrialbaceae</taxon>
        <taxon>Natrialba</taxon>
    </lineage>
</organism>
<sequence>MRLTPSWIRSSSADTTEEHSVDGDASLDVPIYYTSDGDDSVSGRDGAVHTENDTQSAAAFVPESDATLLAVLDDLSTPVTVDELVDQLIGRAGRPHSPSERESLASPSTASPESTVSVETWATIHERLHEDRLPKLDADGALEFDPARGTIDHTQSETGDQTMFSPAVLGTVSIGLLFVLAILVTASMYTAVTVTVAATTFAVWLLPAYGVV</sequence>
<proteinExistence type="predicted"/>
<evidence type="ECO:0000313" key="4">
    <source>
        <dbReference type="EMBL" id="ELY28243.1"/>
    </source>
</evidence>
<dbReference type="HOGENOM" id="CLU_126930_0_0_2"/>
<evidence type="ECO:0000256" key="1">
    <source>
        <dbReference type="SAM" id="MobiDB-lite"/>
    </source>
</evidence>
<feature type="transmembrane region" description="Helical" evidence="2">
    <location>
        <begin position="191"/>
        <end position="211"/>
    </location>
</feature>
<name>D3SSI5_NATMM</name>
<accession>D3SSI5</accession>
<evidence type="ECO:0000313" key="3">
    <source>
        <dbReference type="EMBL" id="ADD06830.1"/>
    </source>
</evidence>
<keyword evidence="2" id="KW-1133">Transmembrane helix</keyword>
<feature type="transmembrane region" description="Helical" evidence="2">
    <location>
        <begin position="163"/>
        <end position="184"/>
    </location>
</feature>
<dbReference type="eggNOG" id="arCOG03828">
    <property type="taxonomic scope" value="Archaea"/>
</dbReference>
<keyword evidence="2" id="KW-0812">Transmembrane</keyword>
<feature type="compositionally biased region" description="Polar residues" evidence="1">
    <location>
        <begin position="105"/>
        <end position="116"/>
    </location>
</feature>
<reference evidence="3" key="4">
    <citation type="submission" date="2016-09" db="EMBL/GenBank/DDBJ databases">
        <authorList>
            <person name="Pfeiffer F."/>
        </authorList>
    </citation>
    <scope>NUCLEOTIDE SEQUENCE</scope>
    <source>
        <strain evidence="3">ATCC 43099</strain>
    </source>
</reference>
<feature type="region of interest" description="Disordered" evidence="1">
    <location>
        <begin position="91"/>
        <end position="116"/>
    </location>
</feature>
<dbReference type="KEGG" id="nmg:Nmag_3280"/>
<feature type="region of interest" description="Disordered" evidence="1">
    <location>
        <begin position="1"/>
        <end position="28"/>
    </location>
</feature>
<reference evidence="5" key="1">
    <citation type="submission" date="2010-02" db="EMBL/GenBank/DDBJ databases">
        <title>Complete sequence of chromosome of Natrialba magadii ATCC 43099.</title>
        <authorList>
            <consortium name="US DOE Joint Genome Institute"/>
            <person name="Lucas S."/>
            <person name="Copeland A."/>
            <person name="Lapidus A."/>
            <person name="Cheng J.-F."/>
            <person name="Bruce D."/>
            <person name="Goodwin L."/>
            <person name="Pitluck S."/>
            <person name="Davenport K."/>
            <person name="Saunders E."/>
            <person name="Detter J.C."/>
            <person name="Han C."/>
            <person name="Tapia R."/>
            <person name="Land M."/>
            <person name="Hauser L."/>
            <person name="Kyrpides N."/>
            <person name="Mikhailova N."/>
            <person name="De Castro R.E."/>
            <person name="Maupin-Furlow J.A."/>
            <person name="Woyke T."/>
        </authorList>
    </citation>
    <scope>NUCLEOTIDE SEQUENCE [LARGE SCALE GENOMIC DNA]</scope>
    <source>
        <strain evidence="5">ATCC 43099 / DSM 3394 / CCM 3739 / CIP 104546 / IAM 13178 / JCM 8861 / NBRC 102185 / NCIMB 2190 / MS3</strain>
    </source>
</reference>
<dbReference type="Proteomes" id="UP000001879">
    <property type="component" value="Chromosome"/>
</dbReference>
<gene>
    <name evidence="3" type="ordered locus">Nmag_3280</name>
    <name evidence="4" type="ORF">C500_13836</name>
</gene>
<keyword evidence="2" id="KW-0472">Membrane</keyword>
<protein>
    <submittedName>
        <fullName evidence="3">Uncharacterized protein</fullName>
    </submittedName>
</protein>